<reference evidence="3" key="1">
    <citation type="submission" date="2016-11" db="UniProtKB">
        <authorList>
            <consortium name="WormBaseParasite"/>
        </authorList>
    </citation>
    <scope>IDENTIFICATION</scope>
</reference>
<protein>
    <submittedName>
        <fullName evidence="3">DEK_C domain-containing protein</fullName>
    </submittedName>
</protein>
<dbReference type="AlphaFoldDB" id="A0A1I7U1H5"/>
<evidence type="ECO:0000313" key="3">
    <source>
        <dbReference type="WBParaSite" id="Csp11.Scaffold629.g13904.t1"/>
    </source>
</evidence>
<feature type="region of interest" description="Disordered" evidence="1">
    <location>
        <begin position="82"/>
        <end position="137"/>
    </location>
</feature>
<keyword evidence="2" id="KW-1185">Reference proteome</keyword>
<organism evidence="2 3">
    <name type="scientific">Caenorhabditis tropicalis</name>
    <dbReference type="NCBI Taxonomy" id="1561998"/>
    <lineage>
        <taxon>Eukaryota</taxon>
        <taxon>Metazoa</taxon>
        <taxon>Ecdysozoa</taxon>
        <taxon>Nematoda</taxon>
        <taxon>Chromadorea</taxon>
        <taxon>Rhabditida</taxon>
        <taxon>Rhabditina</taxon>
        <taxon>Rhabditomorpha</taxon>
        <taxon>Rhabditoidea</taxon>
        <taxon>Rhabditidae</taxon>
        <taxon>Peloderinae</taxon>
        <taxon>Caenorhabditis</taxon>
    </lineage>
</organism>
<name>A0A1I7U1H5_9PELO</name>
<sequence>MKKGPFDNGEASVIKKTLLQILPLVDLDYNDTSEVDSVARILTVIGRKIANIRSSVELPMESTFIEKVEKIFSVVMMADPRGAKSESISSNEEKGTPNVGQIDGKESGDDEEGDVASSIAEQIDLPMKQGRRSFKKN</sequence>
<proteinExistence type="predicted"/>
<dbReference type="Proteomes" id="UP000095282">
    <property type="component" value="Unplaced"/>
</dbReference>
<evidence type="ECO:0000313" key="2">
    <source>
        <dbReference type="Proteomes" id="UP000095282"/>
    </source>
</evidence>
<accession>A0A1I7U1H5</accession>
<evidence type="ECO:0000256" key="1">
    <source>
        <dbReference type="SAM" id="MobiDB-lite"/>
    </source>
</evidence>
<dbReference type="WBParaSite" id="Csp11.Scaffold629.g13904.t1">
    <property type="protein sequence ID" value="Csp11.Scaffold629.g13904.t1"/>
    <property type="gene ID" value="Csp11.Scaffold629.g13904"/>
</dbReference>